<dbReference type="EMBL" id="LUCM01005723">
    <property type="protein sequence ID" value="KAA0192377.1"/>
    <property type="molecule type" value="Genomic_DNA"/>
</dbReference>
<accession>A0A8E0VJS3</accession>
<protein>
    <submittedName>
        <fullName evidence="2">Uncharacterized protein</fullName>
    </submittedName>
</protein>
<sequence>MLNVALVILLTVGLAAVIFVFIAVLLIAWFRARNKRAKMIEQSELAETKKPNSSLDELDEGVYYEVS</sequence>
<dbReference type="OrthoDB" id="10600134at2759"/>
<reference evidence="2" key="1">
    <citation type="submission" date="2019-05" db="EMBL/GenBank/DDBJ databases">
        <title>Annotation for the trematode Fasciolopsis buski.</title>
        <authorList>
            <person name="Choi Y.-J."/>
        </authorList>
    </citation>
    <scope>NUCLEOTIDE SEQUENCE</scope>
    <source>
        <strain evidence="2">HT</strain>
        <tissue evidence="2">Whole worm</tissue>
    </source>
</reference>
<dbReference type="AlphaFoldDB" id="A0A8E0VJS3"/>
<keyword evidence="3" id="KW-1185">Reference proteome</keyword>
<organism evidence="2 3">
    <name type="scientific">Fasciolopsis buskii</name>
    <dbReference type="NCBI Taxonomy" id="27845"/>
    <lineage>
        <taxon>Eukaryota</taxon>
        <taxon>Metazoa</taxon>
        <taxon>Spiralia</taxon>
        <taxon>Lophotrochozoa</taxon>
        <taxon>Platyhelminthes</taxon>
        <taxon>Trematoda</taxon>
        <taxon>Digenea</taxon>
        <taxon>Plagiorchiida</taxon>
        <taxon>Echinostomata</taxon>
        <taxon>Echinostomatoidea</taxon>
        <taxon>Fasciolidae</taxon>
        <taxon>Fasciolopsis</taxon>
    </lineage>
</organism>
<evidence type="ECO:0000313" key="2">
    <source>
        <dbReference type="EMBL" id="KAA0192377.1"/>
    </source>
</evidence>
<keyword evidence="1" id="KW-0812">Transmembrane</keyword>
<evidence type="ECO:0000256" key="1">
    <source>
        <dbReference type="SAM" id="Phobius"/>
    </source>
</evidence>
<gene>
    <name evidence="2" type="ORF">FBUS_07462</name>
</gene>
<keyword evidence="1" id="KW-1133">Transmembrane helix</keyword>
<name>A0A8E0VJS3_9TREM</name>
<keyword evidence="1" id="KW-0472">Membrane</keyword>
<comment type="caution">
    <text evidence="2">The sequence shown here is derived from an EMBL/GenBank/DDBJ whole genome shotgun (WGS) entry which is preliminary data.</text>
</comment>
<proteinExistence type="predicted"/>
<feature type="transmembrane region" description="Helical" evidence="1">
    <location>
        <begin position="6"/>
        <end position="30"/>
    </location>
</feature>
<evidence type="ECO:0000313" key="3">
    <source>
        <dbReference type="Proteomes" id="UP000728185"/>
    </source>
</evidence>
<dbReference type="Proteomes" id="UP000728185">
    <property type="component" value="Unassembled WGS sequence"/>
</dbReference>